<comment type="caution">
    <text evidence="3">The sequence shown here is derived from an EMBL/GenBank/DDBJ whole genome shotgun (WGS) entry which is preliminary data.</text>
</comment>
<dbReference type="AlphaFoldDB" id="A0AAW2Q535"/>
<reference evidence="3" key="2">
    <citation type="journal article" date="2024" name="Plant">
        <title>Genomic evolution and insights into agronomic trait innovations of Sesamum species.</title>
        <authorList>
            <person name="Miao H."/>
            <person name="Wang L."/>
            <person name="Qu L."/>
            <person name="Liu H."/>
            <person name="Sun Y."/>
            <person name="Le M."/>
            <person name="Wang Q."/>
            <person name="Wei S."/>
            <person name="Zheng Y."/>
            <person name="Lin W."/>
            <person name="Duan Y."/>
            <person name="Cao H."/>
            <person name="Xiong S."/>
            <person name="Wang X."/>
            <person name="Wei L."/>
            <person name="Li C."/>
            <person name="Ma Q."/>
            <person name="Ju M."/>
            <person name="Zhao R."/>
            <person name="Li G."/>
            <person name="Mu C."/>
            <person name="Tian Q."/>
            <person name="Mei H."/>
            <person name="Zhang T."/>
            <person name="Gao T."/>
            <person name="Zhang H."/>
        </authorList>
    </citation>
    <scope>NUCLEOTIDE SEQUENCE</scope>
    <source>
        <strain evidence="3">KEN8</strain>
    </source>
</reference>
<sequence length="150" mass="16446">MKLLQWADTCDNNVHFNHLPQSLMEPIYLTALAISTRETDAKRASVLLDRATAVQFNLCFLYSGSHPAGAVVKQTMQQKIVIKVQLKCNKCRSKAMSIAAMASGVLSVQLEGDKRDQVVVIGTVDAAGMTTLLRKKIGHASLEFVDDLKD</sequence>
<dbReference type="PANTHER" id="PTHR46932">
    <property type="entry name" value="HEAVY METAL-ASSOCIATED ISOPRENYLATED PLANT PROTEIN 47"/>
    <property type="match status" value="1"/>
</dbReference>
<dbReference type="GO" id="GO:0016020">
    <property type="term" value="C:membrane"/>
    <property type="evidence" value="ECO:0007669"/>
    <property type="project" value="UniProtKB-SubCell"/>
</dbReference>
<comment type="subcellular location">
    <subcellularLocation>
        <location evidence="1">Membrane</location>
        <topology evidence="1">Peripheral membrane protein</topology>
    </subcellularLocation>
</comment>
<gene>
    <name evidence="3" type="ORF">Scaly_1246000</name>
</gene>
<dbReference type="GO" id="GO:0046872">
    <property type="term" value="F:metal ion binding"/>
    <property type="evidence" value="ECO:0007669"/>
    <property type="project" value="InterPro"/>
</dbReference>
<dbReference type="InterPro" id="IPR006121">
    <property type="entry name" value="HMA_dom"/>
</dbReference>
<evidence type="ECO:0000313" key="3">
    <source>
        <dbReference type="EMBL" id="KAL0362908.1"/>
    </source>
</evidence>
<reference evidence="3" key="1">
    <citation type="submission" date="2020-06" db="EMBL/GenBank/DDBJ databases">
        <authorList>
            <person name="Li T."/>
            <person name="Hu X."/>
            <person name="Zhang T."/>
            <person name="Song X."/>
            <person name="Zhang H."/>
            <person name="Dai N."/>
            <person name="Sheng W."/>
            <person name="Hou X."/>
            <person name="Wei L."/>
        </authorList>
    </citation>
    <scope>NUCLEOTIDE SEQUENCE</scope>
    <source>
        <strain evidence="3">KEN8</strain>
        <tissue evidence="3">Leaf</tissue>
    </source>
</reference>
<feature type="domain" description="HMA" evidence="2">
    <location>
        <begin position="77"/>
        <end position="145"/>
    </location>
</feature>
<organism evidence="3">
    <name type="scientific">Sesamum calycinum</name>
    <dbReference type="NCBI Taxonomy" id="2727403"/>
    <lineage>
        <taxon>Eukaryota</taxon>
        <taxon>Viridiplantae</taxon>
        <taxon>Streptophyta</taxon>
        <taxon>Embryophyta</taxon>
        <taxon>Tracheophyta</taxon>
        <taxon>Spermatophyta</taxon>
        <taxon>Magnoliopsida</taxon>
        <taxon>eudicotyledons</taxon>
        <taxon>Gunneridae</taxon>
        <taxon>Pentapetalae</taxon>
        <taxon>asterids</taxon>
        <taxon>lamiids</taxon>
        <taxon>Lamiales</taxon>
        <taxon>Pedaliaceae</taxon>
        <taxon>Sesamum</taxon>
    </lineage>
</organism>
<protein>
    <submittedName>
        <fullName evidence="3">Disease resistance protein RGA5</fullName>
    </submittedName>
</protein>
<evidence type="ECO:0000259" key="2">
    <source>
        <dbReference type="PROSITE" id="PS50846"/>
    </source>
</evidence>
<dbReference type="InterPro" id="IPR042885">
    <property type="entry name" value="HIPP47/16"/>
</dbReference>
<dbReference type="PANTHER" id="PTHR46932:SF12">
    <property type="entry name" value="HEAVY METAL-ASSOCIATED ISOPRENYLATED PLANT PROTEIN 47"/>
    <property type="match status" value="1"/>
</dbReference>
<dbReference type="PROSITE" id="PS50846">
    <property type="entry name" value="HMA_2"/>
    <property type="match status" value="1"/>
</dbReference>
<proteinExistence type="predicted"/>
<accession>A0AAW2Q535</accession>
<dbReference type="EMBL" id="JACGWM010000007">
    <property type="protein sequence ID" value="KAL0362908.1"/>
    <property type="molecule type" value="Genomic_DNA"/>
</dbReference>
<name>A0AAW2Q535_9LAMI</name>
<evidence type="ECO:0000256" key="1">
    <source>
        <dbReference type="ARBA" id="ARBA00004170"/>
    </source>
</evidence>
<dbReference type="GO" id="GO:0009626">
    <property type="term" value="P:plant-type hypersensitive response"/>
    <property type="evidence" value="ECO:0007669"/>
    <property type="project" value="UniProtKB-KW"/>
</dbReference>
<dbReference type="Gene3D" id="3.30.70.100">
    <property type="match status" value="1"/>
</dbReference>